<keyword evidence="1" id="KW-0472">Membrane</keyword>
<dbReference type="PANTHER" id="PTHR12242">
    <property type="entry name" value="OS02G0130600 PROTEIN-RELATED"/>
    <property type="match status" value="1"/>
</dbReference>
<dbReference type="AlphaFoldDB" id="A0A9Q1RQD8"/>
<feature type="transmembrane region" description="Helical" evidence="1">
    <location>
        <begin position="236"/>
        <end position="259"/>
    </location>
</feature>
<accession>A0A9Q1RQD8</accession>
<keyword evidence="3" id="KW-1185">Reference proteome</keyword>
<feature type="transmembrane region" description="Helical" evidence="1">
    <location>
        <begin position="304"/>
        <end position="329"/>
    </location>
</feature>
<sequence>MSHRFVIDDVRIKSISVGYLHGACDSPIFLSLYHSDTYAVRSGQMQLQPTADTTTLSYWLNWRFLLCAIWVLTPTVAAVIILWKYERSVNVNPESDEREDCQKRSWLLYFDKAWRPCVKRINPICLATFRVFALGLLTLVIVSDFVVHGSDMLYYYTQWTFALTTIYFLFGSVLSIYGCYWYNIANSGVSKMQMDMEQGLRESLISTDYMNGVKIVNNVDHKGILLVPEIAGRCGYLFQILFQMAAGAVMLTDSVYWFVIYPFLTLKNYEFNIFTVVTHSLNAVLLLGDASLNSLRFPWFRMCYFVIWTGVYVIFQWIVHACVSFWWPYPFLDLSLKYSPVWYLLVALLHIPCYSIFALVVRLKHYVLRRWFPQS</sequence>
<dbReference type="EMBL" id="JAJAGQ010000003">
    <property type="protein sequence ID" value="KAJ8566971.1"/>
    <property type="molecule type" value="Genomic_DNA"/>
</dbReference>
<name>A0A9Q1RQD8_9SOLA</name>
<feature type="transmembrane region" description="Helical" evidence="1">
    <location>
        <begin position="159"/>
        <end position="182"/>
    </location>
</feature>
<dbReference type="OrthoDB" id="419711at2759"/>
<proteinExistence type="predicted"/>
<feature type="transmembrane region" description="Helical" evidence="1">
    <location>
        <begin position="341"/>
        <end position="361"/>
    </location>
</feature>
<keyword evidence="1" id="KW-0812">Transmembrane</keyword>
<feature type="transmembrane region" description="Helical" evidence="1">
    <location>
        <begin position="62"/>
        <end position="83"/>
    </location>
</feature>
<evidence type="ECO:0000313" key="2">
    <source>
        <dbReference type="EMBL" id="KAJ8566971.1"/>
    </source>
</evidence>
<dbReference type="Proteomes" id="UP001152561">
    <property type="component" value="Unassembled WGS sequence"/>
</dbReference>
<dbReference type="PANTHER" id="PTHR12242:SF29">
    <property type="entry name" value="TRANSMEMBRANE PROTEIN"/>
    <property type="match status" value="1"/>
</dbReference>
<reference evidence="3" key="1">
    <citation type="journal article" date="2023" name="Proc. Natl. Acad. Sci. U.S.A.">
        <title>Genomic and structural basis for evolution of tropane alkaloid biosynthesis.</title>
        <authorList>
            <person name="Wanga Y.-J."/>
            <person name="Taina T."/>
            <person name="Yua J.-Y."/>
            <person name="Lia J."/>
            <person name="Xua B."/>
            <person name="Chenc J."/>
            <person name="D'Auriad J.C."/>
            <person name="Huanga J.-P."/>
            <person name="Huanga S.-X."/>
        </authorList>
    </citation>
    <scope>NUCLEOTIDE SEQUENCE [LARGE SCALE GENOMIC DNA]</scope>
    <source>
        <strain evidence="3">cv. KIB-2019</strain>
    </source>
</reference>
<comment type="caution">
    <text evidence="2">The sequence shown here is derived from an EMBL/GenBank/DDBJ whole genome shotgun (WGS) entry which is preliminary data.</text>
</comment>
<organism evidence="2 3">
    <name type="scientific">Anisodus acutangulus</name>
    <dbReference type="NCBI Taxonomy" id="402998"/>
    <lineage>
        <taxon>Eukaryota</taxon>
        <taxon>Viridiplantae</taxon>
        <taxon>Streptophyta</taxon>
        <taxon>Embryophyta</taxon>
        <taxon>Tracheophyta</taxon>
        <taxon>Spermatophyta</taxon>
        <taxon>Magnoliopsida</taxon>
        <taxon>eudicotyledons</taxon>
        <taxon>Gunneridae</taxon>
        <taxon>Pentapetalae</taxon>
        <taxon>asterids</taxon>
        <taxon>lamiids</taxon>
        <taxon>Solanales</taxon>
        <taxon>Solanaceae</taxon>
        <taxon>Solanoideae</taxon>
        <taxon>Hyoscyameae</taxon>
        <taxon>Anisodus</taxon>
    </lineage>
</organism>
<evidence type="ECO:0000256" key="1">
    <source>
        <dbReference type="SAM" id="Phobius"/>
    </source>
</evidence>
<dbReference type="GO" id="GO:0016020">
    <property type="term" value="C:membrane"/>
    <property type="evidence" value="ECO:0007669"/>
    <property type="project" value="TreeGrafter"/>
</dbReference>
<keyword evidence="1" id="KW-1133">Transmembrane helix</keyword>
<gene>
    <name evidence="2" type="ORF">K7X08_019179</name>
</gene>
<evidence type="ECO:0000313" key="3">
    <source>
        <dbReference type="Proteomes" id="UP001152561"/>
    </source>
</evidence>
<protein>
    <submittedName>
        <fullName evidence="2">Uncharacterized protein</fullName>
    </submittedName>
</protein>
<feature type="transmembrane region" description="Helical" evidence="1">
    <location>
        <begin position="124"/>
        <end position="147"/>
    </location>
</feature>
<feature type="transmembrane region" description="Helical" evidence="1">
    <location>
        <begin position="271"/>
        <end position="292"/>
    </location>
</feature>